<accession>A0A0W1ALE0</accession>
<name>A0A0W1ALE0_9GAMM</name>
<dbReference type="EMBL" id="LNZB01000015">
    <property type="protein sequence ID" value="KTD82173.1"/>
    <property type="molecule type" value="Genomic_DNA"/>
</dbReference>
<dbReference type="Proteomes" id="UP000054729">
    <property type="component" value="Unassembled WGS sequence"/>
</dbReference>
<evidence type="ECO:0000313" key="1">
    <source>
        <dbReference type="EMBL" id="KTD82173.1"/>
    </source>
</evidence>
<keyword evidence="2" id="KW-1185">Reference proteome</keyword>
<reference evidence="1 2" key="1">
    <citation type="submission" date="2015-11" db="EMBL/GenBank/DDBJ databases">
        <title>Genomic analysis of 38 Legionella species identifies large and diverse effector repertoires.</title>
        <authorList>
            <person name="Burstein D."/>
            <person name="Amaro F."/>
            <person name="Zusman T."/>
            <person name="Lifshitz Z."/>
            <person name="Cohen O."/>
            <person name="Gilbert J.A."/>
            <person name="Pupko T."/>
            <person name="Shuman H.A."/>
            <person name="Segal G."/>
        </authorList>
    </citation>
    <scope>NUCLEOTIDE SEQUENCE [LARGE SCALE GENOMIC DNA]</scope>
    <source>
        <strain evidence="1 2">ATCC 51914</strain>
    </source>
</reference>
<evidence type="ECO:0000313" key="2">
    <source>
        <dbReference type="Proteomes" id="UP000054729"/>
    </source>
</evidence>
<comment type="caution">
    <text evidence="1">The sequence shown here is derived from an EMBL/GenBank/DDBJ whole genome shotgun (WGS) entry which is preliminary data.</text>
</comment>
<dbReference type="PATRIC" id="fig|66969.6.peg.700"/>
<organism evidence="1 2">
    <name type="scientific">Legionella waltersii</name>
    <dbReference type="NCBI Taxonomy" id="66969"/>
    <lineage>
        <taxon>Bacteria</taxon>
        <taxon>Pseudomonadati</taxon>
        <taxon>Pseudomonadota</taxon>
        <taxon>Gammaproteobacteria</taxon>
        <taxon>Legionellales</taxon>
        <taxon>Legionellaceae</taxon>
        <taxon>Legionella</taxon>
    </lineage>
</organism>
<dbReference type="RefSeq" id="WP_058479486.1">
    <property type="nucleotide sequence ID" value="NZ_CAAAIQ010000021.1"/>
</dbReference>
<protein>
    <submittedName>
        <fullName evidence="1">Uncharacterized protein</fullName>
    </submittedName>
</protein>
<dbReference type="AlphaFoldDB" id="A0A0W1ALE0"/>
<proteinExistence type="predicted"/>
<gene>
    <name evidence="1" type="ORF">Lwal_0650</name>
</gene>
<sequence length="256" mass="29884">MSYDKLFKLKNDHPNIEETFEYDLLEIFGDYTGHQIYWLQGFGVDKLTLFFKGHWNRHHLNTVQSVLDEYDWSKTGAINSKYNCGLIAMETDPTTLSFQLIKPLLFKGAHGGVLVYNERLFYADTWKQTVQEIVSSEKNQSIFYRFKELCLNFFKLLPEKRYSSEFKTNFPKDLELLTGHGQKELDKEKRYTTRGFLIRLKEKLIASGKPINPDGSLSRRIKFVQSKLGLSESPIINISEINDEIKQKMENVSAMK</sequence>